<organism evidence="2 3">
    <name type="scientific">Microdochium trichocladiopsis</name>
    <dbReference type="NCBI Taxonomy" id="1682393"/>
    <lineage>
        <taxon>Eukaryota</taxon>
        <taxon>Fungi</taxon>
        <taxon>Dikarya</taxon>
        <taxon>Ascomycota</taxon>
        <taxon>Pezizomycotina</taxon>
        <taxon>Sordariomycetes</taxon>
        <taxon>Xylariomycetidae</taxon>
        <taxon>Xylariales</taxon>
        <taxon>Microdochiaceae</taxon>
        <taxon>Microdochium</taxon>
    </lineage>
</organism>
<dbReference type="AlphaFoldDB" id="A0A9P9BTK2"/>
<feature type="compositionally biased region" description="Polar residues" evidence="1">
    <location>
        <begin position="388"/>
        <end position="397"/>
    </location>
</feature>
<dbReference type="InterPro" id="IPR018562">
    <property type="entry name" value="ARS-binding_2"/>
</dbReference>
<feature type="compositionally biased region" description="Polar residues" evidence="1">
    <location>
        <begin position="278"/>
        <end position="289"/>
    </location>
</feature>
<evidence type="ECO:0000256" key="1">
    <source>
        <dbReference type="SAM" id="MobiDB-lite"/>
    </source>
</evidence>
<dbReference type="RefSeq" id="XP_046018131.1">
    <property type="nucleotide sequence ID" value="XM_046152191.1"/>
</dbReference>
<feature type="region of interest" description="Disordered" evidence="1">
    <location>
        <begin position="180"/>
        <end position="397"/>
    </location>
</feature>
<feature type="region of interest" description="Disordered" evidence="1">
    <location>
        <begin position="1"/>
        <end position="24"/>
    </location>
</feature>
<dbReference type="Pfam" id="PF09441">
    <property type="entry name" value="Abp2"/>
    <property type="match status" value="1"/>
</dbReference>
<feature type="compositionally biased region" description="Low complexity" evidence="1">
    <location>
        <begin position="358"/>
        <end position="368"/>
    </location>
</feature>
<dbReference type="PANTHER" id="PTHR42048">
    <property type="entry name" value="ARS-BINDING PROTEIN 2"/>
    <property type="match status" value="1"/>
</dbReference>
<feature type="compositionally biased region" description="Polar residues" evidence="1">
    <location>
        <begin position="237"/>
        <end position="247"/>
    </location>
</feature>
<dbReference type="GeneID" id="70181737"/>
<gene>
    <name evidence="2" type="ORF">B0I36DRAFT_309869</name>
</gene>
<comment type="caution">
    <text evidence="2">The sequence shown here is derived from an EMBL/GenBank/DDBJ whole genome shotgun (WGS) entry which is preliminary data.</text>
</comment>
<proteinExistence type="predicted"/>
<name>A0A9P9BTK2_9PEZI</name>
<feature type="region of interest" description="Disordered" evidence="1">
    <location>
        <begin position="671"/>
        <end position="693"/>
    </location>
</feature>
<accession>A0A9P9BTK2</accession>
<dbReference type="EMBL" id="JAGTJQ010000001">
    <property type="protein sequence ID" value="KAH7040076.1"/>
    <property type="molecule type" value="Genomic_DNA"/>
</dbReference>
<evidence type="ECO:0000313" key="3">
    <source>
        <dbReference type="Proteomes" id="UP000756346"/>
    </source>
</evidence>
<dbReference type="Proteomes" id="UP000756346">
    <property type="component" value="Unassembled WGS sequence"/>
</dbReference>
<evidence type="ECO:0000313" key="2">
    <source>
        <dbReference type="EMBL" id="KAH7040076.1"/>
    </source>
</evidence>
<protein>
    <submittedName>
        <fullName evidence="2">ARS binding protein 2-domain-containing protein</fullName>
    </submittedName>
</protein>
<dbReference type="OrthoDB" id="2104370at2759"/>
<reference evidence="2" key="1">
    <citation type="journal article" date="2021" name="Nat. Commun.">
        <title>Genetic determinants of endophytism in the Arabidopsis root mycobiome.</title>
        <authorList>
            <person name="Mesny F."/>
            <person name="Miyauchi S."/>
            <person name="Thiergart T."/>
            <person name="Pickel B."/>
            <person name="Atanasova L."/>
            <person name="Karlsson M."/>
            <person name="Huettel B."/>
            <person name="Barry K.W."/>
            <person name="Haridas S."/>
            <person name="Chen C."/>
            <person name="Bauer D."/>
            <person name="Andreopoulos W."/>
            <person name="Pangilinan J."/>
            <person name="LaButti K."/>
            <person name="Riley R."/>
            <person name="Lipzen A."/>
            <person name="Clum A."/>
            <person name="Drula E."/>
            <person name="Henrissat B."/>
            <person name="Kohler A."/>
            <person name="Grigoriev I.V."/>
            <person name="Martin F.M."/>
            <person name="Hacquard S."/>
        </authorList>
    </citation>
    <scope>NUCLEOTIDE SEQUENCE</scope>
    <source>
        <strain evidence="2">MPI-CAGE-CH-0230</strain>
    </source>
</reference>
<dbReference type="GO" id="GO:0003688">
    <property type="term" value="F:DNA replication origin binding"/>
    <property type="evidence" value="ECO:0007669"/>
    <property type="project" value="TreeGrafter"/>
</dbReference>
<dbReference type="PANTHER" id="PTHR42048:SF1">
    <property type="entry name" value="ARS-BINDING PROTEIN 2"/>
    <property type="match status" value="1"/>
</dbReference>
<keyword evidence="3" id="KW-1185">Reference proteome</keyword>
<sequence>MPAMALSVPPGGSTDQAAALQPSRSLPTRQVVDSNIEDVFVSFILYCNPAVPAESSTEALREAFRSLPKSGGKAFSAFALFELVKKLTAKELKTWAEVVIKLGVDPPDVDKGESVQKIQQYAVRLKRWMHALHVDAFFDFLIGIEHVYWVQVPFTSNPIAEDGRDGVAAEDDMALRALLPHIKPKRGRRKPEDDLSKSPAQRARLRSPSVLDHPRNVDPWTAHPDTARSFVFPPVQSDRQNPMQVPQSAYPWHGDAPMSAFPQSALGPGTTFWGDPTEPQSAITPSRSRANPRRHGAKVVSSAWRNSMNASGRGRGRPPTNSKPSEPMSAHPDLMRSYPGSSPDEQKILAQSPPALASVEEFSPVSEEVPPPALLPTNELQGPGPQATRPTRPNRLSLQVPERQGGSVRLATPPAPAPPVVITPPPVFSQPSRSISHARQRSLQNGTQYQPQNHMTGRFGMSPKAQYRSLNTGQIAPNGARRPSPSSSLISARYESIPRMAPAGHKNVGSTSSERDNTNCDGVESLLMMRFLTAAWIDPEGQPTATPEDMEEVRALVSAIISGLRRRAPSGEAFLMNLSGLLVGSWAGGIGQTGLLANNDGAATTSTNGHQSAVKRKSGLTIQKLEVATDYTRYECRWEMKYGDIVGHFSHDDVIPHSRWKRGYMRDQSQQLDGRRASIASGGSETAADSEDGSNAVAGAAAAAEFWKKKFATLAQTVAAMEQSP</sequence>